<dbReference type="Gene3D" id="3.10.10.10">
    <property type="entry name" value="HIV Type 1 Reverse Transcriptase, subunit A, domain 1"/>
    <property type="match status" value="1"/>
</dbReference>
<dbReference type="SUPFAM" id="SSF56672">
    <property type="entry name" value="DNA/RNA polymerases"/>
    <property type="match status" value="1"/>
</dbReference>
<dbReference type="PANTHER" id="PTHR24559">
    <property type="entry name" value="TRANSPOSON TY3-I GAG-POL POLYPROTEIN"/>
    <property type="match status" value="1"/>
</dbReference>
<dbReference type="Proteomes" id="UP001454036">
    <property type="component" value="Unassembled WGS sequence"/>
</dbReference>
<dbReference type="AlphaFoldDB" id="A0AAV3PB69"/>
<comment type="caution">
    <text evidence="1">The sequence shown here is derived from an EMBL/GenBank/DDBJ whole genome shotgun (WGS) entry which is preliminary data.</text>
</comment>
<sequence>MCTDFTNLNLKDYYPLPCLGRLVDGGAGHEVKDFVDASRGYHQILLEEADQEKTNLITEFGLYCWKRLEKGQLRINPEKCSFGVISDKFLGFMISERGIEPNPDKIEAIMQMEAPKSYKVQRSATTHEVFGGPKQIHILDKTRK</sequence>
<evidence type="ECO:0000313" key="2">
    <source>
        <dbReference type="Proteomes" id="UP001454036"/>
    </source>
</evidence>
<dbReference type="EMBL" id="BAABME010017146">
    <property type="protein sequence ID" value="GAA0148957.1"/>
    <property type="molecule type" value="Genomic_DNA"/>
</dbReference>
<name>A0AAV3PB69_LITER</name>
<evidence type="ECO:0000313" key="1">
    <source>
        <dbReference type="EMBL" id="GAA0148957.1"/>
    </source>
</evidence>
<keyword evidence="2" id="KW-1185">Reference proteome</keyword>
<dbReference type="InterPro" id="IPR053134">
    <property type="entry name" value="RNA-dir_DNA_polymerase"/>
</dbReference>
<dbReference type="PANTHER" id="PTHR24559:SF444">
    <property type="entry name" value="REVERSE TRANSCRIPTASE DOMAIN-CONTAINING PROTEIN"/>
    <property type="match status" value="1"/>
</dbReference>
<accession>A0AAV3PB69</accession>
<dbReference type="Gene3D" id="3.30.70.270">
    <property type="match status" value="1"/>
</dbReference>
<proteinExistence type="predicted"/>
<dbReference type="InterPro" id="IPR043128">
    <property type="entry name" value="Rev_trsase/Diguanyl_cyclase"/>
</dbReference>
<protein>
    <recommendedName>
        <fullName evidence="3">Reverse transcriptase</fullName>
    </recommendedName>
</protein>
<reference evidence="1 2" key="1">
    <citation type="submission" date="2024-01" db="EMBL/GenBank/DDBJ databases">
        <title>The complete chloroplast genome sequence of Lithospermum erythrorhizon: insights into the phylogenetic relationship among Boraginaceae species and the maternal lineages of purple gromwells.</title>
        <authorList>
            <person name="Okada T."/>
            <person name="Watanabe K."/>
        </authorList>
    </citation>
    <scope>NUCLEOTIDE SEQUENCE [LARGE SCALE GENOMIC DNA]</scope>
</reference>
<evidence type="ECO:0008006" key="3">
    <source>
        <dbReference type="Google" id="ProtNLM"/>
    </source>
</evidence>
<dbReference type="InterPro" id="IPR043502">
    <property type="entry name" value="DNA/RNA_pol_sf"/>
</dbReference>
<gene>
    <name evidence="1" type="ORF">LIER_36835</name>
</gene>
<organism evidence="1 2">
    <name type="scientific">Lithospermum erythrorhizon</name>
    <name type="common">Purple gromwell</name>
    <name type="synonym">Lithospermum officinale var. erythrorhizon</name>
    <dbReference type="NCBI Taxonomy" id="34254"/>
    <lineage>
        <taxon>Eukaryota</taxon>
        <taxon>Viridiplantae</taxon>
        <taxon>Streptophyta</taxon>
        <taxon>Embryophyta</taxon>
        <taxon>Tracheophyta</taxon>
        <taxon>Spermatophyta</taxon>
        <taxon>Magnoliopsida</taxon>
        <taxon>eudicotyledons</taxon>
        <taxon>Gunneridae</taxon>
        <taxon>Pentapetalae</taxon>
        <taxon>asterids</taxon>
        <taxon>lamiids</taxon>
        <taxon>Boraginales</taxon>
        <taxon>Boraginaceae</taxon>
        <taxon>Boraginoideae</taxon>
        <taxon>Lithospermeae</taxon>
        <taxon>Lithospermum</taxon>
    </lineage>
</organism>